<organism evidence="1 2">
    <name type="scientific">Lupinus albus</name>
    <name type="common">White lupine</name>
    <name type="synonym">Lupinus termis</name>
    <dbReference type="NCBI Taxonomy" id="3870"/>
    <lineage>
        <taxon>Eukaryota</taxon>
        <taxon>Viridiplantae</taxon>
        <taxon>Streptophyta</taxon>
        <taxon>Embryophyta</taxon>
        <taxon>Tracheophyta</taxon>
        <taxon>Spermatophyta</taxon>
        <taxon>Magnoliopsida</taxon>
        <taxon>eudicotyledons</taxon>
        <taxon>Gunneridae</taxon>
        <taxon>Pentapetalae</taxon>
        <taxon>rosids</taxon>
        <taxon>fabids</taxon>
        <taxon>Fabales</taxon>
        <taxon>Fabaceae</taxon>
        <taxon>Papilionoideae</taxon>
        <taxon>50 kb inversion clade</taxon>
        <taxon>genistoids sensu lato</taxon>
        <taxon>core genistoids</taxon>
        <taxon>Genisteae</taxon>
        <taxon>Lupinus</taxon>
    </lineage>
</organism>
<comment type="caution">
    <text evidence="1">The sequence shown here is derived from an EMBL/GenBank/DDBJ whole genome shotgun (WGS) entry which is preliminary data.</text>
</comment>
<dbReference type="PANTHER" id="PTHR31065">
    <property type="entry name" value="PLATZ TRANSCRIPTION FACTOR FAMILY PROTEIN"/>
    <property type="match status" value="1"/>
</dbReference>
<dbReference type="CDD" id="cd19756">
    <property type="entry name" value="Bbox2"/>
    <property type="match status" value="1"/>
</dbReference>
<dbReference type="InterPro" id="IPR006734">
    <property type="entry name" value="PLATZ"/>
</dbReference>
<dbReference type="PROSITE" id="PS50119">
    <property type="entry name" value="ZF_BBOX"/>
    <property type="match status" value="1"/>
</dbReference>
<dbReference type="PANTHER" id="PTHR31065:SF9">
    <property type="entry name" value="TRANSCRIPTION FACTOR FAMILY PROTEIN, PUTATIVE-RELATED"/>
    <property type="match status" value="1"/>
</dbReference>
<evidence type="ECO:0000313" key="2">
    <source>
        <dbReference type="Proteomes" id="UP000447434"/>
    </source>
</evidence>
<dbReference type="Proteomes" id="UP000447434">
    <property type="component" value="Chromosome 17"/>
</dbReference>
<dbReference type="OrthoDB" id="670813at2759"/>
<dbReference type="AlphaFoldDB" id="A0A6A5LXD5"/>
<evidence type="ECO:0000313" key="1">
    <source>
        <dbReference type="EMBL" id="KAE9596126.1"/>
    </source>
</evidence>
<dbReference type="SUPFAM" id="SSF57845">
    <property type="entry name" value="B-box zinc-binding domain"/>
    <property type="match status" value="1"/>
</dbReference>
<gene>
    <name evidence="1" type="ORF">Lalb_Chr17g0345991</name>
</gene>
<name>A0A6A5LXD5_LUPAL</name>
<protein>
    <submittedName>
        <fullName evidence="1">Putative transcription repressor PLATZ family</fullName>
    </submittedName>
</protein>
<dbReference type="EMBL" id="WOCE01000017">
    <property type="protein sequence ID" value="KAE9596126.1"/>
    <property type="molecule type" value="Genomic_DNA"/>
</dbReference>
<dbReference type="InterPro" id="IPR000315">
    <property type="entry name" value="Znf_B-box"/>
</dbReference>
<proteinExistence type="predicted"/>
<dbReference type="Pfam" id="PF04640">
    <property type="entry name" value="PLATZ"/>
    <property type="match status" value="1"/>
</dbReference>
<accession>A0A6A5LXD5</accession>
<keyword evidence="2" id="KW-1185">Reference proteome</keyword>
<sequence length="226" mass="26178">MHHSCEFSPATIISSESHSLVLPLKHPLCSEASLSTVSVHDEHVEQSKDNKLWWLLDFLGETFFNSCEAHPCGRNELNHYCLSCNKSACKFCISSGVHHHHQILKIHRYNHIDVVYLINMREFINCSEIQPYKSKRKMVISLNPLPQNRSGLNDEGSCKICSRKLNQPNKYHYCSISCKVKAVLEKRDDSFLPFICIKSHSIEETCKLQSLRKRRRKTTPHRAPFF</sequence>
<dbReference type="GO" id="GO:0008270">
    <property type="term" value="F:zinc ion binding"/>
    <property type="evidence" value="ECO:0007669"/>
    <property type="project" value="InterPro"/>
</dbReference>
<reference evidence="2" key="1">
    <citation type="journal article" date="2020" name="Nat. Commun.">
        <title>Genome sequence of the cluster root forming white lupin.</title>
        <authorList>
            <person name="Hufnagel B."/>
            <person name="Marques A."/>
            <person name="Soriano A."/>
            <person name="Marques L."/>
            <person name="Divol F."/>
            <person name="Doumas P."/>
            <person name="Sallet E."/>
            <person name="Mancinotti D."/>
            <person name="Carrere S."/>
            <person name="Marande W."/>
            <person name="Arribat S."/>
            <person name="Keller J."/>
            <person name="Huneau C."/>
            <person name="Blein T."/>
            <person name="Aime D."/>
            <person name="Laguerre M."/>
            <person name="Taylor J."/>
            <person name="Schubert V."/>
            <person name="Nelson M."/>
            <person name="Geu-Flores F."/>
            <person name="Crespi M."/>
            <person name="Gallardo-Guerrero K."/>
            <person name="Delaux P.-M."/>
            <person name="Salse J."/>
            <person name="Berges H."/>
            <person name="Guyot R."/>
            <person name="Gouzy J."/>
            <person name="Peret B."/>
        </authorList>
    </citation>
    <scope>NUCLEOTIDE SEQUENCE [LARGE SCALE GENOMIC DNA]</scope>
    <source>
        <strain evidence="2">cv. Amiga</strain>
    </source>
</reference>